<accession>A0A7S4DQR0</accession>
<evidence type="ECO:0000313" key="2">
    <source>
        <dbReference type="EMBL" id="CAE0663790.1"/>
    </source>
</evidence>
<evidence type="ECO:0000256" key="1">
    <source>
        <dbReference type="SAM" id="MobiDB-lite"/>
    </source>
</evidence>
<name>A0A7S4DQR0_9EUKA</name>
<protein>
    <submittedName>
        <fullName evidence="2">Uncharacterized protein</fullName>
    </submittedName>
</protein>
<sequence>MPKVQRGQVNCHGRNHRRPDLPSQEQPQITSRPLAASIISTSCPRIPATLRLCSLKFPFKTRSKGGLTAVSQANGLPKDGKSAFMPEKLKAIQAGTKKDMKVNQAGSIKIAENADGDDDALHNCIFLDVTAAGSKDSSVSPRLMGVGF</sequence>
<reference evidence="2" key="1">
    <citation type="submission" date="2021-01" db="EMBL/GenBank/DDBJ databases">
        <authorList>
            <person name="Corre E."/>
            <person name="Pelletier E."/>
            <person name="Niang G."/>
            <person name="Scheremetjew M."/>
            <person name="Finn R."/>
            <person name="Kale V."/>
            <person name="Holt S."/>
            <person name="Cochrane G."/>
            <person name="Meng A."/>
            <person name="Brown T."/>
            <person name="Cohen L."/>
        </authorList>
    </citation>
    <scope>NUCLEOTIDE SEQUENCE</scope>
    <source>
        <strain evidence="2">CCCM811</strain>
    </source>
</reference>
<dbReference type="EMBL" id="HBIV01021372">
    <property type="protein sequence ID" value="CAE0663790.1"/>
    <property type="molecule type" value="Transcribed_RNA"/>
</dbReference>
<gene>
    <name evidence="2" type="ORF">LGLO00237_LOCUS15392</name>
</gene>
<proteinExistence type="predicted"/>
<feature type="region of interest" description="Disordered" evidence="1">
    <location>
        <begin position="1"/>
        <end position="29"/>
    </location>
</feature>
<organism evidence="2">
    <name type="scientific">Lotharella globosa</name>
    <dbReference type="NCBI Taxonomy" id="91324"/>
    <lineage>
        <taxon>Eukaryota</taxon>
        <taxon>Sar</taxon>
        <taxon>Rhizaria</taxon>
        <taxon>Cercozoa</taxon>
        <taxon>Chlorarachniophyceae</taxon>
        <taxon>Lotharella</taxon>
    </lineage>
</organism>
<dbReference type="AlphaFoldDB" id="A0A7S4DQR0"/>